<accession>A0AAV1SJK4</accession>
<dbReference type="AlphaFoldDB" id="A0AAV1SJK4"/>
<comment type="caution">
    <text evidence="2">The sequence shown here is derived from an EMBL/GenBank/DDBJ whole genome shotgun (WGS) entry which is preliminary data.</text>
</comment>
<evidence type="ECO:0000313" key="2">
    <source>
        <dbReference type="EMBL" id="CAK7350452.1"/>
    </source>
</evidence>
<reference evidence="2 3" key="1">
    <citation type="submission" date="2024-01" db="EMBL/GenBank/DDBJ databases">
        <authorList>
            <person name="Waweru B."/>
        </authorList>
    </citation>
    <scope>NUCLEOTIDE SEQUENCE [LARGE SCALE GENOMIC DNA]</scope>
</reference>
<evidence type="ECO:0000256" key="1">
    <source>
        <dbReference type="SAM" id="MobiDB-lite"/>
    </source>
</evidence>
<dbReference type="EMBL" id="CAWUPB010001184">
    <property type="protein sequence ID" value="CAK7350452.1"/>
    <property type="molecule type" value="Genomic_DNA"/>
</dbReference>
<gene>
    <name evidence="2" type="ORF">DCAF_LOCUS23183</name>
</gene>
<sequence>MAVLFLNPYDNKENIPLVVTKSESPLLTSNKRRVRRPLEDITNLLNQEIYSSSVLDNRIRLLQPLPLGKVKCGKRRAEDGSESRLLDPSVVRRNLIRTIRALGESEVYNVEQGNESMISGQRENKRVIPGGPDGQHH</sequence>
<proteinExistence type="predicted"/>
<evidence type="ECO:0000313" key="3">
    <source>
        <dbReference type="Proteomes" id="UP001314170"/>
    </source>
</evidence>
<organism evidence="2 3">
    <name type="scientific">Dovyalis caffra</name>
    <dbReference type="NCBI Taxonomy" id="77055"/>
    <lineage>
        <taxon>Eukaryota</taxon>
        <taxon>Viridiplantae</taxon>
        <taxon>Streptophyta</taxon>
        <taxon>Embryophyta</taxon>
        <taxon>Tracheophyta</taxon>
        <taxon>Spermatophyta</taxon>
        <taxon>Magnoliopsida</taxon>
        <taxon>eudicotyledons</taxon>
        <taxon>Gunneridae</taxon>
        <taxon>Pentapetalae</taxon>
        <taxon>rosids</taxon>
        <taxon>fabids</taxon>
        <taxon>Malpighiales</taxon>
        <taxon>Salicaceae</taxon>
        <taxon>Flacourtieae</taxon>
        <taxon>Dovyalis</taxon>
    </lineage>
</organism>
<feature type="region of interest" description="Disordered" evidence="1">
    <location>
        <begin position="113"/>
        <end position="137"/>
    </location>
</feature>
<protein>
    <submittedName>
        <fullName evidence="2">Uncharacterized protein</fullName>
    </submittedName>
</protein>
<name>A0AAV1SJK4_9ROSI</name>
<keyword evidence="3" id="KW-1185">Reference proteome</keyword>
<dbReference type="Proteomes" id="UP001314170">
    <property type="component" value="Unassembled WGS sequence"/>
</dbReference>